<dbReference type="PANTHER" id="PTHR33463:SF135">
    <property type="entry name" value="RESISTANCE PROTEIN RPS2, PUTATIVE-RELATED"/>
    <property type="match status" value="1"/>
</dbReference>
<keyword evidence="7" id="KW-0175">Coiled coil</keyword>
<gene>
    <name evidence="10" type="ORF">CFP56_000689</name>
</gene>
<keyword evidence="6" id="KW-0067">ATP-binding</keyword>
<feature type="domain" description="Disease resistance protein At4g27190-like leucine-rich repeats" evidence="9">
    <location>
        <begin position="759"/>
        <end position="871"/>
    </location>
</feature>
<evidence type="ECO:0000259" key="8">
    <source>
        <dbReference type="Pfam" id="PF00931"/>
    </source>
</evidence>
<dbReference type="GO" id="GO:0005524">
    <property type="term" value="F:ATP binding"/>
    <property type="evidence" value="ECO:0007669"/>
    <property type="project" value="UniProtKB-KW"/>
</dbReference>
<dbReference type="Gene3D" id="3.40.50.300">
    <property type="entry name" value="P-loop containing nucleotide triphosphate hydrolases"/>
    <property type="match status" value="1"/>
</dbReference>
<accession>A0AAW0LGB0</accession>
<dbReference type="InterPro" id="IPR050905">
    <property type="entry name" value="Plant_NBS-LRR"/>
</dbReference>
<dbReference type="AlphaFoldDB" id="A0AAW0LGB0"/>
<keyword evidence="5" id="KW-0611">Plant defense</keyword>
<comment type="similarity">
    <text evidence="1">Belongs to the disease resistance NB-LRR family.</text>
</comment>
<dbReference type="PANTHER" id="PTHR33463">
    <property type="entry name" value="NB-ARC DOMAIN-CONTAINING PROTEIN-RELATED"/>
    <property type="match status" value="1"/>
</dbReference>
<protein>
    <submittedName>
        <fullName evidence="10">Disease resistance protein</fullName>
    </submittedName>
</protein>
<dbReference type="SUPFAM" id="SSF52540">
    <property type="entry name" value="P-loop containing nucleoside triphosphate hydrolases"/>
    <property type="match status" value="1"/>
</dbReference>
<dbReference type="SUPFAM" id="SSF52058">
    <property type="entry name" value="L domain-like"/>
    <property type="match status" value="1"/>
</dbReference>
<evidence type="ECO:0000313" key="11">
    <source>
        <dbReference type="Proteomes" id="UP000237347"/>
    </source>
</evidence>
<dbReference type="InterPro" id="IPR032675">
    <property type="entry name" value="LRR_dom_sf"/>
</dbReference>
<dbReference type="Gene3D" id="1.10.10.10">
    <property type="entry name" value="Winged helix-like DNA-binding domain superfamily/Winged helix DNA-binding domain"/>
    <property type="match status" value="1"/>
</dbReference>
<evidence type="ECO:0000256" key="7">
    <source>
        <dbReference type="SAM" id="Coils"/>
    </source>
</evidence>
<feature type="coiled-coil region" evidence="7">
    <location>
        <begin position="37"/>
        <end position="92"/>
    </location>
</feature>
<keyword evidence="3" id="KW-0677">Repeat</keyword>
<evidence type="ECO:0000259" key="9">
    <source>
        <dbReference type="Pfam" id="PF23247"/>
    </source>
</evidence>
<keyword evidence="4" id="KW-0547">Nucleotide-binding</keyword>
<dbReference type="Pfam" id="PF00931">
    <property type="entry name" value="NB-ARC"/>
    <property type="match status" value="1"/>
</dbReference>
<name>A0AAW0LGB0_QUESU</name>
<evidence type="ECO:0000256" key="5">
    <source>
        <dbReference type="ARBA" id="ARBA00022821"/>
    </source>
</evidence>
<dbReference type="InterPro" id="IPR057135">
    <property type="entry name" value="At4g27190-like_LRR"/>
</dbReference>
<dbReference type="GO" id="GO:0006952">
    <property type="term" value="P:defense response"/>
    <property type="evidence" value="ECO:0007669"/>
    <property type="project" value="UniProtKB-KW"/>
</dbReference>
<dbReference type="EMBL" id="PKMF04000099">
    <property type="protein sequence ID" value="KAK7850524.1"/>
    <property type="molecule type" value="Genomic_DNA"/>
</dbReference>
<evidence type="ECO:0000256" key="4">
    <source>
        <dbReference type="ARBA" id="ARBA00022741"/>
    </source>
</evidence>
<dbReference type="InterPro" id="IPR027417">
    <property type="entry name" value="P-loop_NTPase"/>
</dbReference>
<feature type="domain" description="Disease resistance protein At4g27190-like leucine-rich repeats" evidence="9">
    <location>
        <begin position="1122"/>
        <end position="1211"/>
    </location>
</feature>
<comment type="caution">
    <text evidence="10">The sequence shown here is derived from an EMBL/GenBank/DDBJ whole genome shotgun (WGS) entry which is preliminary data.</text>
</comment>
<evidence type="ECO:0000313" key="10">
    <source>
        <dbReference type="EMBL" id="KAK7850524.1"/>
    </source>
</evidence>
<keyword evidence="2" id="KW-0433">Leucine-rich repeat</keyword>
<evidence type="ECO:0000256" key="3">
    <source>
        <dbReference type="ARBA" id="ARBA00022737"/>
    </source>
</evidence>
<reference evidence="10 11" key="1">
    <citation type="journal article" date="2018" name="Sci. Data">
        <title>The draft genome sequence of cork oak.</title>
        <authorList>
            <person name="Ramos A.M."/>
            <person name="Usie A."/>
            <person name="Barbosa P."/>
            <person name="Barros P.M."/>
            <person name="Capote T."/>
            <person name="Chaves I."/>
            <person name="Simoes F."/>
            <person name="Abreu I."/>
            <person name="Carrasquinho I."/>
            <person name="Faro C."/>
            <person name="Guimaraes J.B."/>
            <person name="Mendonca D."/>
            <person name="Nobrega F."/>
            <person name="Rodrigues L."/>
            <person name="Saibo N.J.M."/>
            <person name="Varela M.C."/>
            <person name="Egas C."/>
            <person name="Matos J."/>
            <person name="Miguel C.M."/>
            <person name="Oliveira M.M."/>
            <person name="Ricardo C.P."/>
            <person name="Goncalves S."/>
        </authorList>
    </citation>
    <scope>NUCLEOTIDE SEQUENCE [LARGE SCALE GENOMIC DNA]</scope>
    <source>
        <strain evidence="11">cv. HL8</strain>
    </source>
</reference>
<dbReference type="InterPro" id="IPR042197">
    <property type="entry name" value="Apaf_helical"/>
</dbReference>
<dbReference type="InterPro" id="IPR036388">
    <property type="entry name" value="WH-like_DNA-bd_sf"/>
</dbReference>
<evidence type="ECO:0000256" key="1">
    <source>
        <dbReference type="ARBA" id="ARBA00008894"/>
    </source>
</evidence>
<dbReference type="GO" id="GO:0043531">
    <property type="term" value="F:ADP binding"/>
    <property type="evidence" value="ECO:0007669"/>
    <property type="project" value="InterPro"/>
</dbReference>
<sequence length="1245" mass="141337">MDILTRCTGSVAAEVVKCTAKPVIRHVGYLFRFKKTVDDLTKAKTDLQLEQQKVQEAIERAAMNTEVVEKDVERWLANVNQLLEEVQALENKVQVNLRFCNGWCPDWIRQYRFCKEAIQKTNVVKELQVDKGKFSELTHRAPTPGIEIFSSSDFEVFESRKLAFQQIMEALHDDNNKRIGLHGIGGIGKTTLVKEVYKKVKELNIFKDILMIVVSQTPEVRRIQGEIADCLQLKLEEESDTARAKRICLRIKNVEKILIILDDVWKDVNLEAIGIPSCDDHRDCKMLLTTRSVHVCNLMRCQRKIPLNFLVEEESLALMKKIAIVDDCAVLNDVVLKVVKECKGLPIAIITVGKALIGKSLDDWNAAMHQLRKSRLVDIEGVDEEKNAYACLKWSYDQLKCKTKLCFLLCSLLPEDYNIPIEELTRYAMGLEEDEDFQSLDEARSQVHAAINSLKDSSLLLEGSKKEFVKMHDMVRDVGLWITSKGKNEFELRACTRLERNTNLERATAISLIDYNTEQLPDNLVCPRLNILLLGRIRSSKEISNALFEGMNCLKVLTLHGKILSSQSLELLTNLRTLYLEGCNFSDDLSSLGKLKRLETLSFNGCRMVALPSELGEMASLKMLDLTNCYRLKWIPPNVIQSLSKLEELIIERSFNNWDVEGPTSKKSNGSFKNWNVGRITSKKSNAKLSELNFLPRLVILSIELNSEHLPKGFVFPDLQRYCISIDGQQLNPFSIEERGLGLFFQERNTNFRFINSSILEIKNWDASSINAFKLLFHTVKYLRIQRCDTKCIVDTTGGNDQYVSFSNLVELRLWKMRRLRKICEGPNQYVSFSNLTVLVAHGCPRLISLFSPSLAQSLKKLKRLSLDRCDEMKQIISEEGMILESHRQPICLSKLETLVVEKCGKLEYIFPISIARDLPQLEKLSLEDLPQLKQVFGHEKGGDDGDGNNSVLSKLRNLRLWNLPEFVSFGGGNSSSVWPSLESLYMVNCPKVKLSFFANVEANVPALQKCTGLSNLEELEIKNCGGIQEVIKLEGLLTRKGEQQDLLLPRLNKMLLIDLHELWCIWKGATKPINLNNLEDLKVIGCKKLTHLFTPALAQRLQKLKFLEIARCDELEHLIVENVEERVSSECHLQPLCFPKLERVNVGYCNKLKSLFPMTIADSLLELQVFLVKKNPQLMEVFTHEGDAGVQKDVTLPQLKLMGLKGLPSLVAQIDEATGISTISPALTICPANNDITWGTGFNF</sequence>
<dbReference type="PRINTS" id="PR00364">
    <property type="entry name" value="DISEASERSIST"/>
</dbReference>
<feature type="domain" description="Disease resistance protein At4g27190-like leucine-rich repeats" evidence="9">
    <location>
        <begin position="1004"/>
        <end position="1114"/>
    </location>
</feature>
<keyword evidence="11" id="KW-1185">Reference proteome</keyword>
<proteinExistence type="inferred from homology"/>
<dbReference type="Gene3D" id="1.10.8.430">
    <property type="entry name" value="Helical domain of apoptotic protease-activating factors"/>
    <property type="match status" value="1"/>
</dbReference>
<organism evidence="10 11">
    <name type="scientific">Quercus suber</name>
    <name type="common">Cork oak</name>
    <dbReference type="NCBI Taxonomy" id="58331"/>
    <lineage>
        <taxon>Eukaryota</taxon>
        <taxon>Viridiplantae</taxon>
        <taxon>Streptophyta</taxon>
        <taxon>Embryophyta</taxon>
        <taxon>Tracheophyta</taxon>
        <taxon>Spermatophyta</taxon>
        <taxon>Magnoliopsida</taxon>
        <taxon>eudicotyledons</taxon>
        <taxon>Gunneridae</taxon>
        <taxon>Pentapetalae</taxon>
        <taxon>rosids</taxon>
        <taxon>fabids</taxon>
        <taxon>Fagales</taxon>
        <taxon>Fagaceae</taxon>
        <taxon>Quercus</taxon>
    </lineage>
</organism>
<feature type="domain" description="NB-ARC" evidence="8">
    <location>
        <begin position="164"/>
        <end position="324"/>
    </location>
</feature>
<evidence type="ECO:0000256" key="6">
    <source>
        <dbReference type="ARBA" id="ARBA00022840"/>
    </source>
</evidence>
<dbReference type="FunFam" id="3.40.50.300:FF:001091">
    <property type="entry name" value="Probable disease resistance protein At1g61300"/>
    <property type="match status" value="1"/>
</dbReference>
<evidence type="ECO:0000256" key="2">
    <source>
        <dbReference type="ARBA" id="ARBA00022614"/>
    </source>
</evidence>
<dbReference type="Gene3D" id="3.80.10.10">
    <property type="entry name" value="Ribonuclease Inhibitor"/>
    <property type="match status" value="3"/>
</dbReference>
<dbReference type="Pfam" id="PF23247">
    <property type="entry name" value="LRR_RPS2"/>
    <property type="match status" value="3"/>
</dbReference>
<dbReference type="InterPro" id="IPR002182">
    <property type="entry name" value="NB-ARC"/>
</dbReference>
<dbReference type="Proteomes" id="UP000237347">
    <property type="component" value="Unassembled WGS sequence"/>
</dbReference>